<feature type="domain" description="Glycosyltransferase subfamily 4-like N-terminal" evidence="3">
    <location>
        <begin position="17"/>
        <end position="153"/>
    </location>
</feature>
<gene>
    <name evidence="4" type="ORF">SAMN05443637_10739</name>
</gene>
<evidence type="ECO:0000256" key="2">
    <source>
        <dbReference type="ARBA" id="ARBA00022679"/>
    </source>
</evidence>
<dbReference type="OrthoDB" id="9810929at2"/>
<organism evidence="4 5">
    <name type="scientific">Pseudonocardia thermophila</name>
    <dbReference type="NCBI Taxonomy" id="1848"/>
    <lineage>
        <taxon>Bacteria</taxon>
        <taxon>Bacillati</taxon>
        <taxon>Actinomycetota</taxon>
        <taxon>Actinomycetes</taxon>
        <taxon>Pseudonocardiales</taxon>
        <taxon>Pseudonocardiaceae</taxon>
        <taxon>Pseudonocardia</taxon>
    </lineage>
</organism>
<dbReference type="Proteomes" id="UP000184363">
    <property type="component" value="Unassembled WGS sequence"/>
</dbReference>
<dbReference type="GO" id="GO:0016757">
    <property type="term" value="F:glycosyltransferase activity"/>
    <property type="evidence" value="ECO:0007669"/>
    <property type="project" value="UniProtKB-KW"/>
</dbReference>
<dbReference type="Pfam" id="PF13439">
    <property type="entry name" value="Glyco_transf_4"/>
    <property type="match status" value="1"/>
</dbReference>
<sequence>MRIAVVSISTPSIGTPTGADRVPEHVDGLVTALTAGHDVVVHPAALGEEGALADELPRLADALVRTWRAERPDVVHAQASVAGLAAGAAARELDLPLVLSLPDVHGDPGAATAAVARRADRVLVASAHQARGLVRAGVPRAIIRVVPPGVDADALTPEGAVLDRGVDPRLVAVGGIGPGSGIEDVLSALRLVPAVQLVVAAGTGTWTAADARRCRRRADAAGVADRVRLVGGVGSGDAGPLLRSADLVVHVPREPAAGLPVLSAMACGRPVIASTVGVLPDLVVDQVTGVLVAPGRPGELGRAVARLLAQSSMPVAFGIAGRDRVLARFSWERIGATVSDVLHELLSERRGAPTR</sequence>
<proteinExistence type="predicted"/>
<dbReference type="EMBL" id="FRAP01000007">
    <property type="protein sequence ID" value="SHK49795.1"/>
    <property type="molecule type" value="Genomic_DNA"/>
</dbReference>
<keyword evidence="2 4" id="KW-0808">Transferase</keyword>
<dbReference type="Gene3D" id="3.40.50.2000">
    <property type="entry name" value="Glycogen Phosphorylase B"/>
    <property type="match status" value="2"/>
</dbReference>
<keyword evidence="5" id="KW-1185">Reference proteome</keyword>
<dbReference type="PANTHER" id="PTHR12526">
    <property type="entry name" value="GLYCOSYLTRANSFERASE"/>
    <property type="match status" value="1"/>
</dbReference>
<dbReference type="STRING" id="1848.SAMN05443637_10739"/>
<name>A0A1M6SYJ3_PSETH</name>
<reference evidence="4 5" key="1">
    <citation type="submission" date="2016-11" db="EMBL/GenBank/DDBJ databases">
        <authorList>
            <person name="Jaros S."/>
            <person name="Januszkiewicz K."/>
            <person name="Wedrychowicz H."/>
        </authorList>
    </citation>
    <scope>NUCLEOTIDE SEQUENCE [LARGE SCALE GENOMIC DNA]</scope>
    <source>
        <strain evidence="4 5">DSM 43832</strain>
    </source>
</reference>
<dbReference type="CDD" id="cd03801">
    <property type="entry name" value="GT4_PimA-like"/>
    <property type="match status" value="1"/>
</dbReference>
<dbReference type="InterPro" id="IPR028098">
    <property type="entry name" value="Glyco_trans_4-like_N"/>
</dbReference>
<dbReference type="SUPFAM" id="SSF53756">
    <property type="entry name" value="UDP-Glycosyltransferase/glycogen phosphorylase"/>
    <property type="match status" value="1"/>
</dbReference>
<evidence type="ECO:0000313" key="5">
    <source>
        <dbReference type="Proteomes" id="UP000184363"/>
    </source>
</evidence>
<dbReference type="Pfam" id="PF13692">
    <property type="entry name" value="Glyco_trans_1_4"/>
    <property type="match status" value="1"/>
</dbReference>
<accession>A0A1M6SYJ3</accession>
<evidence type="ECO:0000313" key="4">
    <source>
        <dbReference type="EMBL" id="SHK49795.1"/>
    </source>
</evidence>
<protein>
    <submittedName>
        <fullName evidence="4">Glycosyltransferase involved in cell wall bisynthesis</fullName>
    </submittedName>
</protein>
<keyword evidence="1" id="KW-0328">Glycosyltransferase</keyword>
<evidence type="ECO:0000259" key="3">
    <source>
        <dbReference type="Pfam" id="PF13439"/>
    </source>
</evidence>
<dbReference type="PANTHER" id="PTHR12526:SF635">
    <property type="entry name" value="GLYCOSYL TRANSFERASE GROUP 1"/>
    <property type="match status" value="1"/>
</dbReference>
<dbReference type="RefSeq" id="WP_073456910.1">
    <property type="nucleotide sequence ID" value="NZ_FRAP01000007.1"/>
</dbReference>
<dbReference type="AlphaFoldDB" id="A0A1M6SYJ3"/>
<evidence type="ECO:0000256" key="1">
    <source>
        <dbReference type="ARBA" id="ARBA00022676"/>
    </source>
</evidence>